<sequence>MAPVLALLSLAVSVCTGLIFLAAGVAKLRHRSLLPGVVANYRLLPGLLVAPVAALLPVAELATGAALLAGMAPALMVAILLLLLFAWAMAVNIMRGRRHIDCGCGRPQLRQPLSWGLVARNLLLATLLAPGLLPLPAPGLAEAVAAIAGGIGLFLVWLLVHAISAMQGAGLSKVTAL</sequence>
<evidence type="ECO:0000313" key="11">
    <source>
        <dbReference type="Proteomes" id="UP000015523"/>
    </source>
</evidence>
<dbReference type="UniPathway" id="UPA00895"/>
<feature type="transmembrane region" description="Helical" evidence="8">
    <location>
        <begin position="6"/>
        <end position="26"/>
    </location>
</feature>
<evidence type="ECO:0000256" key="3">
    <source>
        <dbReference type="ARBA" id="ARBA00004856"/>
    </source>
</evidence>
<organism evidence="10 11">
    <name type="scientific">Sphingobium ummariense RL-3</name>
    <dbReference type="NCBI Taxonomy" id="1346791"/>
    <lineage>
        <taxon>Bacteria</taxon>
        <taxon>Pseudomonadati</taxon>
        <taxon>Pseudomonadota</taxon>
        <taxon>Alphaproteobacteria</taxon>
        <taxon>Sphingomonadales</taxon>
        <taxon>Sphingomonadaceae</taxon>
        <taxon>Sphingobium</taxon>
    </lineage>
</organism>
<dbReference type="AlphaFoldDB" id="T0IME3"/>
<evidence type="ECO:0000259" key="9">
    <source>
        <dbReference type="Pfam" id="PF07291"/>
    </source>
</evidence>
<comment type="caution">
    <text evidence="10">The sequence shown here is derived from an EMBL/GenBank/DDBJ whole genome shotgun (WGS) entry which is preliminary data.</text>
</comment>
<dbReference type="GO" id="GO:0016020">
    <property type="term" value="C:membrane"/>
    <property type="evidence" value="ECO:0007669"/>
    <property type="project" value="UniProtKB-SubCell"/>
</dbReference>
<feature type="transmembrane region" description="Helical" evidence="8">
    <location>
        <begin position="74"/>
        <end position="94"/>
    </location>
</feature>
<keyword evidence="6 8" id="KW-1133">Transmembrane helix</keyword>
<dbReference type="PATRIC" id="fig|1346791.3.peg.4254"/>
<dbReference type="Pfam" id="PF07291">
    <property type="entry name" value="MauE"/>
    <property type="match status" value="1"/>
</dbReference>
<evidence type="ECO:0000256" key="8">
    <source>
        <dbReference type="SAM" id="Phobius"/>
    </source>
</evidence>
<comment type="subcellular location">
    <subcellularLocation>
        <location evidence="2">Membrane</location>
        <topology evidence="2">Multi-pass membrane protein</topology>
    </subcellularLocation>
</comment>
<keyword evidence="7 8" id="KW-0472">Membrane</keyword>
<keyword evidence="11" id="KW-1185">Reference proteome</keyword>
<evidence type="ECO:0000313" key="10">
    <source>
        <dbReference type="EMBL" id="EQB30000.1"/>
    </source>
</evidence>
<dbReference type="STRING" id="1346791.M529_22020"/>
<dbReference type="eggNOG" id="COG2259">
    <property type="taxonomic scope" value="Bacteria"/>
</dbReference>
<feature type="domain" description="Methylamine utilisation protein MauE" evidence="9">
    <location>
        <begin position="7"/>
        <end position="132"/>
    </location>
</feature>
<reference evidence="10 11" key="1">
    <citation type="journal article" date="2013" name="Genome Announc.">
        <title>Draft Genome Sequence of Sphingobium ummariense Strain RL-3, a Hexachlorocyclohexane-Degrading Bacterium.</title>
        <authorList>
            <person name="Kohli P."/>
            <person name="Dua A."/>
            <person name="Sangwan N."/>
            <person name="Oldach P."/>
            <person name="Khurana J.P."/>
            <person name="Lal R."/>
        </authorList>
    </citation>
    <scope>NUCLEOTIDE SEQUENCE [LARGE SCALE GENOMIC DNA]</scope>
    <source>
        <strain evidence="10 11">RL-3</strain>
    </source>
</reference>
<dbReference type="Proteomes" id="UP000015523">
    <property type="component" value="Unassembled WGS sequence"/>
</dbReference>
<evidence type="ECO:0000256" key="4">
    <source>
        <dbReference type="ARBA" id="ARBA00019078"/>
    </source>
</evidence>
<evidence type="ECO:0000256" key="2">
    <source>
        <dbReference type="ARBA" id="ARBA00004141"/>
    </source>
</evidence>
<gene>
    <name evidence="10" type="ORF">M529_22020</name>
</gene>
<accession>T0IME3</accession>
<comment type="function">
    <text evidence="1">May be specifically involved in the processing, transport, and/or maturation of the MADH beta-subunit.</text>
</comment>
<keyword evidence="5 8" id="KW-0812">Transmembrane</keyword>
<feature type="transmembrane region" description="Helical" evidence="8">
    <location>
        <begin position="115"/>
        <end position="137"/>
    </location>
</feature>
<feature type="transmembrane region" description="Helical" evidence="8">
    <location>
        <begin position="143"/>
        <end position="163"/>
    </location>
</feature>
<dbReference type="GO" id="GO:0030416">
    <property type="term" value="P:methylamine metabolic process"/>
    <property type="evidence" value="ECO:0007669"/>
    <property type="project" value="InterPro"/>
</dbReference>
<comment type="pathway">
    <text evidence="3">One-carbon metabolism; methylamine degradation.</text>
</comment>
<dbReference type="RefSeq" id="WP_021319964.1">
    <property type="nucleotide sequence ID" value="NZ_AUWY01000129.1"/>
</dbReference>
<protein>
    <recommendedName>
        <fullName evidence="4">Methylamine utilization protein MauE</fullName>
    </recommendedName>
</protein>
<evidence type="ECO:0000256" key="1">
    <source>
        <dbReference type="ARBA" id="ARBA00003475"/>
    </source>
</evidence>
<name>T0IME3_9SPHN</name>
<evidence type="ECO:0000256" key="5">
    <source>
        <dbReference type="ARBA" id="ARBA00022692"/>
    </source>
</evidence>
<evidence type="ECO:0000256" key="6">
    <source>
        <dbReference type="ARBA" id="ARBA00022989"/>
    </source>
</evidence>
<evidence type="ECO:0000256" key="7">
    <source>
        <dbReference type="ARBA" id="ARBA00023136"/>
    </source>
</evidence>
<dbReference type="InterPro" id="IPR009908">
    <property type="entry name" value="Methylamine_util_MauE"/>
</dbReference>
<dbReference type="EMBL" id="AUWY01000129">
    <property type="protein sequence ID" value="EQB30000.1"/>
    <property type="molecule type" value="Genomic_DNA"/>
</dbReference>
<proteinExistence type="predicted"/>